<reference evidence="6 7" key="1">
    <citation type="submission" date="2016-11" db="EMBL/GenBank/DDBJ databases">
        <authorList>
            <person name="Jaros S."/>
            <person name="Januszkiewicz K."/>
            <person name="Wedrychowicz H."/>
        </authorList>
    </citation>
    <scope>NUCLEOTIDE SEQUENCE [LARGE SCALE GENOMIC DNA]</scope>
    <source>
        <strain evidence="6 7">DSM 21864</strain>
    </source>
</reference>
<keyword evidence="4" id="KW-0276">Fatty acid metabolism</keyword>
<keyword evidence="4" id="KW-0863">Zinc-finger</keyword>
<organism evidence="6 7">
    <name type="scientific">Clostridium amylolyticum</name>
    <dbReference type="NCBI Taxonomy" id="1121298"/>
    <lineage>
        <taxon>Bacteria</taxon>
        <taxon>Bacillati</taxon>
        <taxon>Bacillota</taxon>
        <taxon>Clostridia</taxon>
        <taxon>Eubacteriales</taxon>
        <taxon>Clostridiaceae</taxon>
        <taxon>Clostridium</taxon>
    </lineage>
</organism>
<feature type="zinc finger region" description="C4-type" evidence="4">
    <location>
        <begin position="39"/>
        <end position="61"/>
    </location>
</feature>
<gene>
    <name evidence="4" type="primary">accD</name>
    <name evidence="6" type="ORF">SAMN05444401_1284</name>
</gene>
<dbReference type="SUPFAM" id="SSF52096">
    <property type="entry name" value="ClpP/crotonase"/>
    <property type="match status" value="1"/>
</dbReference>
<evidence type="ECO:0000256" key="4">
    <source>
        <dbReference type="HAMAP-Rule" id="MF_01395"/>
    </source>
</evidence>
<keyword evidence="4" id="KW-0275">Fatty acid biosynthesis</keyword>
<evidence type="ECO:0000313" key="6">
    <source>
        <dbReference type="EMBL" id="SHI66177.1"/>
    </source>
</evidence>
<dbReference type="EC" id="2.1.3.15" evidence="4"/>
<dbReference type="AlphaFoldDB" id="A0A1M6CYU5"/>
<feature type="binding site" evidence="4">
    <location>
        <position position="61"/>
    </location>
    <ligand>
        <name>Zn(2+)</name>
        <dbReference type="ChEBI" id="CHEBI:29105"/>
    </ligand>
</feature>
<comment type="catalytic activity">
    <reaction evidence="4">
        <text>N(6)-carboxybiotinyl-L-lysyl-[protein] + acetyl-CoA = N(6)-biotinyl-L-lysyl-[protein] + malonyl-CoA</text>
        <dbReference type="Rhea" id="RHEA:54728"/>
        <dbReference type="Rhea" id="RHEA-COMP:10505"/>
        <dbReference type="Rhea" id="RHEA-COMP:10506"/>
        <dbReference type="ChEBI" id="CHEBI:57288"/>
        <dbReference type="ChEBI" id="CHEBI:57384"/>
        <dbReference type="ChEBI" id="CHEBI:83144"/>
        <dbReference type="ChEBI" id="CHEBI:83145"/>
        <dbReference type="EC" id="2.1.3.15"/>
    </reaction>
</comment>
<evidence type="ECO:0000259" key="5">
    <source>
        <dbReference type="PROSITE" id="PS50980"/>
    </source>
</evidence>
<dbReference type="HAMAP" id="MF_01395">
    <property type="entry name" value="AcetylCoA_CT_beta"/>
    <property type="match status" value="1"/>
</dbReference>
<protein>
    <recommendedName>
        <fullName evidence="4">Acetyl-coenzyme A carboxylase carboxyl transferase subunit beta</fullName>
        <shortName evidence="4">ACCase subunit beta</shortName>
        <shortName evidence="4">Acetyl-CoA carboxylase carboxyltransferase subunit beta</shortName>
        <ecNumber evidence="4">2.1.3.15</ecNumber>
    </recommendedName>
</protein>
<dbReference type="GO" id="GO:0006633">
    <property type="term" value="P:fatty acid biosynthetic process"/>
    <property type="evidence" value="ECO:0007669"/>
    <property type="project" value="UniProtKB-KW"/>
</dbReference>
<proteinExistence type="inferred from homology"/>
<comment type="function">
    <text evidence="4">Component of the acetyl coenzyme A carboxylase (ACC) complex. Biotin carboxylase (BC) catalyzes the carboxylation of biotin on its carrier protein (BCCP) and then the CO(2) group is transferred by the transcarboxylase to acetyl-CoA to form malonyl-CoA.</text>
</comment>
<dbReference type="GO" id="GO:2001295">
    <property type="term" value="P:malonyl-CoA biosynthetic process"/>
    <property type="evidence" value="ECO:0007669"/>
    <property type="project" value="UniProtKB-UniRule"/>
</dbReference>
<name>A0A1M6CYU5_9CLOT</name>
<dbReference type="Pfam" id="PF01039">
    <property type="entry name" value="Carboxyl_trans"/>
    <property type="match status" value="1"/>
</dbReference>
<dbReference type="InterPro" id="IPR000438">
    <property type="entry name" value="Acetyl_CoA_COase_Trfase_b_su"/>
</dbReference>
<keyword evidence="4" id="KW-0862">Zinc</keyword>
<dbReference type="GO" id="GO:0003989">
    <property type="term" value="F:acetyl-CoA carboxylase activity"/>
    <property type="evidence" value="ECO:0007669"/>
    <property type="project" value="InterPro"/>
</dbReference>
<keyword evidence="4" id="KW-0547">Nucleotide-binding</keyword>
<keyword evidence="4" id="KW-0963">Cytoplasm</keyword>
<evidence type="ECO:0000256" key="3">
    <source>
        <dbReference type="ARBA" id="ARBA00023098"/>
    </source>
</evidence>
<accession>A0A1M6CYU5</accession>
<comment type="subcellular location">
    <subcellularLocation>
        <location evidence="4">Cytoplasm</location>
    </subcellularLocation>
</comment>
<dbReference type="NCBIfam" id="TIGR00515">
    <property type="entry name" value="accD"/>
    <property type="match status" value="1"/>
</dbReference>
<dbReference type="EMBL" id="FQZO01000001">
    <property type="protein sequence ID" value="SHI66177.1"/>
    <property type="molecule type" value="Genomic_DNA"/>
</dbReference>
<dbReference type="PANTHER" id="PTHR42995">
    <property type="entry name" value="ACETYL-COENZYME A CARBOXYLASE CARBOXYL TRANSFERASE SUBUNIT BETA, CHLOROPLASTIC"/>
    <property type="match status" value="1"/>
</dbReference>
<dbReference type="UniPathway" id="UPA00655">
    <property type="reaction ID" value="UER00711"/>
</dbReference>
<keyword evidence="1 4" id="KW-0444">Lipid biosynthesis</keyword>
<dbReference type="GO" id="GO:0005524">
    <property type="term" value="F:ATP binding"/>
    <property type="evidence" value="ECO:0007669"/>
    <property type="project" value="UniProtKB-KW"/>
</dbReference>
<dbReference type="PROSITE" id="PS50980">
    <property type="entry name" value="COA_CT_NTER"/>
    <property type="match status" value="1"/>
</dbReference>
<feature type="binding site" evidence="4">
    <location>
        <position position="39"/>
    </location>
    <ligand>
        <name>Zn(2+)</name>
        <dbReference type="ChEBI" id="CHEBI:29105"/>
    </ligand>
</feature>
<dbReference type="PRINTS" id="PR01070">
    <property type="entry name" value="ACCCTRFRASEB"/>
</dbReference>
<comment type="similarity">
    <text evidence="4">Belongs to the AccD/PCCB family.</text>
</comment>
<dbReference type="STRING" id="1121298.SAMN05444401_1284"/>
<dbReference type="GO" id="GO:0008270">
    <property type="term" value="F:zinc ion binding"/>
    <property type="evidence" value="ECO:0007669"/>
    <property type="project" value="UniProtKB-UniRule"/>
</dbReference>
<keyword evidence="4" id="KW-0479">Metal-binding</keyword>
<feature type="domain" description="CoA carboxyltransferase N-terminal" evidence="5">
    <location>
        <begin position="35"/>
        <end position="287"/>
    </location>
</feature>
<dbReference type="GO" id="GO:0009317">
    <property type="term" value="C:acetyl-CoA carboxylase complex"/>
    <property type="evidence" value="ECO:0007669"/>
    <property type="project" value="InterPro"/>
</dbReference>
<evidence type="ECO:0000256" key="1">
    <source>
        <dbReference type="ARBA" id="ARBA00022516"/>
    </source>
</evidence>
<sequence length="287" mass="32182">MFKDAFKKRKYLTVSKIKINDEELQEERPSIPDGLWSKCPMCSSKFYFEDIEANEGLCLNCNFHFRLGAKERISRTFDTFQEFFQDIETTNPINFPEYFDKINNNKNISAINEAVITGIGCIKNMKAAVCVMDSNFMMGSMGTVVGEKIAKTAELSLEHRIPLIIFTASGGARMQEGIFSLMQMAKVSTVLSKLDEEGILFISVLTDPTMGGVTASFAMQADIILSEPGASIGFAGKRVIEKTINETLPPGFQKAEFLKEKGFIDKIVNRKELKDVLYKLLSFHEVS</sequence>
<keyword evidence="7" id="KW-1185">Reference proteome</keyword>
<dbReference type="GO" id="GO:0016743">
    <property type="term" value="F:carboxyl- or carbamoyltransferase activity"/>
    <property type="evidence" value="ECO:0007669"/>
    <property type="project" value="UniProtKB-UniRule"/>
</dbReference>
<dbReference type="InterPro" id="IPR011762">
    <property type="entry name" value="COA_CT_N"/>
</dbReference>
<keyword evidence="3 4" id="KW-0443">Lipid metabolism</keyword>
<dbReference type="OrthoDB" id="9772975at2"/>
<comment type="pathway">
    <text evidence="4">Lipid metabolism; malonyl-CoA biosynthesis; malonyl-CoA from acetyl-CoA: step 1/1.</text>
</comment>
<feature type="binding site" evidence="4">
    <location>
        <position position="58"/>
    </location>
    <ligand>
        <name>Zn(2+)</name>
        <dbReference type="ChEBI" id="CHEBI:29105"/>
    </ligand>
</feature>
<keyword evidence="2 4" id="KW-0808">Transferase</keyword>
<dbReference type="Gene3D" id="3.90.226.10">
    <property type="entry name" value="2-enoyl-CoA Hydratase, Chain A, domain 1"/>
    <property type="match status" value="1"/>
</dbReference>
<dbReference type="InterPro" id="IPR029045">
    <property type="entry name" value="ClpP/crotonase-like_dom_sf"/>
</dbReference>
<dbReference type="InterPro" id="IPR034733">
    <property type="entry name" value="AcCoA_carboxyl_beta"/>
</dbReference>
<dbReference type="PANTHER" id="PTHR42995:SF5">
    <property type="entry name" value="ACETYL-COENZYME A CARBOXYLASE CARBOXYL TRANSFERASE SUBUNIT BETA, CHLOROPLASTIC"/>
    <property type="match status" value="1"/>
</dbReference>
<dbReference type="Proteomes" id="UP000184080">
    <property type="component" value="Unassembled WGS sequence"/>
</dbReference>
<comment type="cofactor">
    <cofactor evidence="4">
        <name>Zn(2+)</name>
        <dbReference type="ChEBI" id="CHEBI:29105"/>
    </cofactor>
    <text evidence="4">Binds 1 zinc ion per subunit.</text>
</comment>
<keyword evidence="4" id="KW-0067">ATP-binding</keyword>
<feature type="binding site" evidence="4">
    <location>
        <position position="42"/>
    </location>
    <ligand>
        <name>Zn(2+)</name>
        <dbReference type="ChEBI" id="CHEBI:29105"/>
    </ligand>
</feature>
<comment type="subunit">
    <text evidence="4">Acetyl-CoA carboxylase is a heterohexamer composed of biotin carboxyl carrier protein (AccB), biotin carboxylase (AccC) and two subunits each of ACCase subunit alpha (AccA) and ACCase subunit beta (AccD).</text>
</comment>
<dbReference type="RefSeq" id="WP_073004713.1">
    <property type="nucleotide sequence ID" value="NZ_FQZO01000001.1"/>
</dbReference>
<evidence type="ECO:0000313" key="7">
    <source>
        <dbReference type="Proteomes" id="UP000184080"/>
    </source>
</evidence>
<evidence type="ECO:0000256" key="2">
    <source>
        <dbReference type="ARBA" id="ARBA00022679"/>
    </source>
</evidence>